<dbReference type="STRING" id="1382522.W6MRE3"/>
<sequence length="453" mass="51096">MFESWTRFFRRNRRRLLISTGLLAILYVGSKYLTSKLVALQKRLTEENFAKEQIKRRFQQTQRDCYLTFLSLLPVLAEPILHELPVESITRQLQSKRLNRAGGGSANNNNQTNSSTILSDDFSLAPSDPTRQQTLVAPEQKSKTQLWSELKLQTITRFFTLAYSESLLIVFLHLQLNILSRRSYLETALKLASQNNGIQLIDNEISGGDESISEQAFLSFSWWLLNKGWLEIKKQVETCVEDVWGELNPRQELTMVEFASLIQRTQSLVESVVLAPGSSKPQRLESSISASYEVVHSNESESTMLKSLLPPEELEFFLLQQTNDLEFLTRFNSNVENTESLSNLLQELEGYLARPELTLVLSSLATTGIARTMDKIAVSLIPKADLSNESADADALLAADDIPKAKLAAYLAQITKQSISLTNNSVENEILLTMNNLQELNDISASVYSNFDE</sequence>
<comment type="similarity">
    <text evidence="2">Belongs to the peroxin-3 family.</text>
</comment>
<evidence type="ECO:0000256" key="4">
    <source>
        <dbReference type="ARBA" id="ARBA00032508"/>
    </source>
</evidence>
<evidence type="ECO:0000256" key="5">
    <source>
        <dbReference type="SAM" id="MobiDB-lite"/>
    </source>
</evidence>
<proteinExistence type="inferred from homology"/>
<gene>
    <name evidence="6" type="ORF">KUCA_T00005304001</name>
</gene>
<evidence type="ECO:0000256" key="1">
    <source>
        <dbReference type="ARBA" id="ARBA00004549"/>
    </source>
</evidence>
<dbReference type="GO" id="GO:0005778">
    <property type="term" value="C:peroxisomal membrane"/>
    <property type="evidence" value="ECO:0007669"/>
    <property type="project" value="UniProtKB-SubCell"/>
</dbReference>
<keyword evidence="7" id="KW-1185">Reference proteome</keyword>
<reference evidence="6" key="1">
    <citation type="submission" date="2013-12" db="EMBL/GenBank/DDBJ databases">
        <authorList>
            <person name="Genoscope - CEA"/>
        </authorList>
    </citation>
    <scope>NUCLEOTIDE SEQUENCE</scope>
    <source>
        <strain evidence="6">CBS 1993</strain>
    </source>
</reference>
<reference evidence="6" key="2">
    <citation type="submission" date="2014-02" db="EMBL/GenBank/DDBJ databases">
        <title>Complete DNA sequence of /Kuraishia capsulata/ illustrates novel genomic features among budding yeasts (/Saccharomycotina/).</title>
        <authorList>
            <person name="Morales L."/>
            <person name="Noel B."/>
            <person name="Porcel B."/>
            <person name="Marcet-Houben M."/>
            <person name="Hullo M-F."/>
            <person name="Sacerdot C."/>
            <person name="Tekaia F."/>
            <person name="Leh-Louis V."/>
            <person name="Despons L."/>
            <person name="Khanna V."/>
            <person name="Aury J-M."/>
            <person name="Barbe V."/>
            <person name="Couloux A."/>
            <person name="Labadie K."/>
            <person name="Pelletier E."/>
            <person name="Souciet J-L."/>
            <person name="Boekhout T."/>
            <person name="Gabaldon T."/>
            <person name="Wincker P."/>
            <person name="Dujon B."/>
        </authorList>
    </citation>
    <scope>NUCLEOTIDE SEQUENCE</scope>
    <source>
        <strain evidence="6">CBS 1993</strain>
    </source>
</reference>
<feature type="compositionally biased region" description="Low complexity" evidence="5">
    <location>
        <begin position="106"/>
        <end position="116"/>
    </location>
</feature>
<name>W6MRE3_9ASCO</name>
<keyword evidence="3" id="KW-0576">Peroxisome</keyword>
<dbReference type="HOGENOM" id="CLU_017002_3_0_1"/>
<dbReference type="InterPro" id="IPR006966">
    <property type="entry name" value="Peroxin-3"/>
</dbReference>
<dbReference type="RefSeq" id="XP_022461303.1">
    <property type="nucleotide sequence ID" value="XM_022600487.1"/>
</dbReference>
<evidence type="ECO:0000313" key="7">
    <source>
        <dbReference type="Proteomes" id="UP000019384"/>
    </source>
</evidence>
<dbReference type="PANTHER" id="PTHR28080:SF1">
    <property type="entry name" value="PEROXISOMAL BIOGENESIS FACTOR 3"/>
    <property type="match status" value="1"/>
</dbReference>
<accession>W6MRE3</accession>
<protein>
    <recommendedName>
        <fullName evidence="4">Peroxin-3</fullName>
    </recommendedName>
</protein>
<dbReference type="GO" id="GO:0045046">
    <property type="term" value="P:protein import into peroxisome membrane"/>
    <property type="evidence" value="ECO:0007669"/>
    <property type="project" value="TreeGrafter"/>
</dbReference>
<evidence type="ECO:0000256" key="3">
    <source>
        <dbReference type="ARBA" id="ARBA00023140"/>
    </source>
</evidence>
<organism evidence="6 7">
    <name type="scientific">Kuraishia capsulata CBS 1993</name>
    <dbReference type="NCBI Taxonomy" id="1382522"/>
    <lineage>
        <taxon>Eukaryota</taxon>
        <taxon>Fungi</taxon>
        <taxon>Dikarya</taxon>
        <taxon>Ascomycota</taxon>
        <taxon>Saccharomycotina</taxon>
        <taxon>Pichiomycetes</taxon>
        <taxon>Pichiales</taxon>
        <taxon>Pichiaceae</taxon>
        <taxon>Kuraishia</taxon>
    </lineage>
</organism>
<dbReference type="Pfam" id="PF04882">
    <property type="entry name" value="Peroxin-3"/>
    <property type="match status" value="1"/>
</dbReference>
<dbReference type="PANTHER" id="PTHR28080">
    <property type="entry name" value="PEROXISOMAL BIOGENESIS FACTOR 3"/>
    <property type="match status" value="1"/>
</dbReference>
<evidence type="ECO:0000256" key="2">
    <source>
        <dbReference type="ARBA" id="ARBA00008933"/>
    </source>
</evidence>
<dbReference type="GeneID" id="34522691"/>
<dbReference type="EMBL" id="HG793130">
    <property type="protein sequence ID" value="CDK29316.1"/>
    <property type="molecule type" value="Genomic_DNA"/>
</dbReference>
<evidence type="ECO:0000313" key="6">
    <source>
        <dbReference type="EMBL" id="CDK29316.1"/>
    </source>
</evidence>
<dbReference type="OrthoDB" id="45930at2759"/>
<feature type="region of interest" description="Disordered" evidence="5">
    <location>
        <begin position="99"/>
        <end position="119"/>
    </location>
</feature>
<dbReference type="Proteomes" id="UP000019384">
    <property type="component" value="Unassembled WGS sequence"/>
</dbReference>
<dbReference type="GO" id="GO:0030674">
    <property type="term" value="F:protein-macromolecule adaptor activity"/>
    <property type="evidence" value="ECO:0007669"/>
    <property type="project" value="TreeGrafter"/>
</dbReference>
<comment type="subcellular location">
    <subcellularLocation>
        <location evidence="1">Peroxisome membrane</location>
        <topology evidence="1">Single-pass membrane protein</topology>
    </subcellularLocation>
</comment>
<dbReference type="AlphaFoldDB" id="W6MRE3"/>